<evidence type="ECO:0008006" key="4">
    <source>
        <dbReference type="Google" id="ProtNLM"/>
    </source>
</evidence>
<reference evidence="2" key="1">
    <citation type="journal article" date="2023" name="G3 (Bethesda)">
        <title>A reference genome for the long-term kleptoplast-retaining sea slug Elysia crispata morphotype clarki.</title>
        <authorList>
            <person name="Eastman K.E."/>
            <person name="Pendleton A.L."/>
            <person name="Shaikh M.A."/>
            <person name="Suttiyut T."/>
            <person name="Ogas R."/>
            <person name="Tomko P."/>
            <person name="Gavelis G."/>
            <person name="Widhalm J.R."/>
            <person name="Wisecaver J.H."/>
        </authorList>
    </citation>
    <scope>NUCLEOTIDE SEQUENCE</scope>
    <source>
        <strain evidence="2">ECLA1</strain>
    </source>
</reference>
<evidence type="ECO:0000313" key="3">
    <source>
        <dbReference type="Proteomes" id="UP001283361"/>
    </source>
</evidence>
<feature type="chain" id="PRO_5041944666" description="Apple domain-containing protein" evidence="1">
    <location>
        <begin position="24"/>
        <end position="316"/>
    </location>
</feature>
<dbReference type="AlphaFoldDB" id="A0AAE1AEZ1"/>
<keyword evidence="1" id="KW-0732">Signal</keyword>
<proteinExistence type="predicted"/>
<keyword evidence="3" id="KW-1185">Reference proteome</keyword>
<name>A0AAE1AEZ1_9GAST</name>
<protein>
    <recommendedName>
        <fullName evidence="4">Apple domain-containing protein</fullName>
    </recommendedName>
</protein>
<comment type="caution">
    <text evidence="2">The sequence shown here is derived from an EMBL/GenBank/DDBJ whole genome shotgun (WGS) entry which is preliminary data.</text>
</comment>
<organism evidence="2 3">
    <name type="scientific">Elysia crispata</name>
    <name type="common">lettuce slug</name>
    <dbReference type="NCBI Taxonomy" id="231223"/>
    <lineage>
        <taxon>Eukaryota</taxon>
        <taxon>Metazoa</taxon>
        <taxon>Spiralia</taxon>
        <taxon>Lophotrochozoa</taxon>
        <taxon>Mollusca</taxon>
        <taxon>Gastropoda</taxon>
        <taxon>Heterobranchia</taxon>
        <taxon>Euthyneura</taxon>
        <taxon>Panpulmonata</taxon>
        <taxon>Sacoglossa</taxon>
        <taxon>Placobranchoidea</taxon>
        <taxon>Plakobranchidae</taxon>
        <taxon>Elysia</taxon>
    </lineage>
</organism>
<dbReference type="EMBL" id="JAWDGP010001949">
    <property type="protein sequence ID" value="KAK3786680.1"/>
    <property type="molecule type" value="Genomic_DNA"/>
</dbReference>
<accession>A0AAE1AEZ1</accession>
<gene>
    <name evidence="2" type="ORF">RRG08_032839</name>
</gene>
<feature type="signal peptide" evidence="1">
    <location>
        <begin position="1"/>
        <end position="23"/>
    </location>
</feature>
<evidence type="ECO:0000313" key="2">
    <source>
        <dbReference type="EMBL" id="KAK3786680.1"/>
    </source>
</evidence>
<evidence type="ECO:0000256" key="1">
    <source>
        <dbReference type="SAM" id="SignalP"/>
    </source>
</evidence>
<dbReference type="Proteomes" id="UP001283361">
    <property type="component" value="Unassembled WGS sequence"/>
</dbReference>
<sequence>MTSRTRFTLWLFLNILAHHICNSQRLVPFTLTQGLRISSGATAIEQTSGPKTLLRCAALCGADCGMFHYSSVNGICVIFAERYFESGLVFTSDADWTIGSKIYPVLTKDEWTLAFRGQKEIGVQVWDTWSATGVHDDNYIPTGFPHACLRMNHYASCDRHFRSHILDNWVNIQEVYMSWIKDNTEVAYVVFDGTGTSRDSWFTATRILDSTWAPSIINDTSILFQQSIKGYCNGDSCRRFYLHGPHAHCTVEWSYSYVLDRLPDWCQIHGFWEPRLNDSVPVFMYSPTEGRTAMGTNHGYPLPDTGDILAIWVKFA</sequence>